<protein>
    <recommendedName>
        <fullName evidence="1">E2 ubiquitin-conjugating enzyme</fullName>
        <ecNumber evidence="1">2.3.2.23</ecNumber>
    </recommendedName>
    <alternativeName>
        <fullName evidence="7">Ubiquitin carrier protein</fullName>
    </alternativeName>
    <alternativeName>
        <fullName evidence="6">Ubiquitin-protein ligase</fullName>
    </alternativeName>
</protein>
<dbReference type="GO" id="GO:0005524">
    <property type="term" value="F:ATP binding"/>
    <property type="evidence" value="ECO:0007669"/>
    <property type="project" value="UniProtKB-KW"/>
</dbReference>
<proteinExistence type="predicted"/>
<feature type="domain" description="UBA" evidence="8">
    <location>
        <begin position="159"/>
        <end position="199"/>
    </location>
</feature>
<evidence type="ECO:0000256" key="1">
    <source>
        <dbReference type="ARBA" id="ARBA00012486"/>
    </source>
</evidence>
<dbReference type="STRING" id="7232.A0A484ARY1"/>
<reference evidence="10 11" key="1">
    <citation type="journal article" date="2019" name="J. Hered.">
        <title>An Improved Genome Assembly for Drosophila navojoa, the Basal Species in the mojavensis Cluster.</title>
        <authorList>
            <person name="Vanderlinde T."/>
            <person name="Dupim E.G."/>
            <person name="Nazario-Yepiz N.O."/>
            <person name="Carvalho A.B."/>
        </authorList>
    </citation>
    <scope>NUCLEOTIDE SEQUENCE [LARGE SCALE GENOMIC DNA]</scope>
    <source>
        <strain evidence="10">Navoj_Jal97</strain>
        <tissue evidence="10">Whole organism</tissue>
    </source>
</reference>
<dbReference type="Gene3D" id="3.10.110.10">
    <property type="entry name" value="Ubiquitin Conjugating Enzyme"/>
    <property type="match status" value="1"/>
</dbReference>
<dbReference type="InterPro" id="IPR000608">
    <property type="entry name" value="UBC"/>
</dbReference>
<dbReference type="PROSITE" id="PS50127">
    <property type="entry name" value="UBC_2"/>
    <property type="match status" value="1"/>
</dbReference>
<dbReference type="InterPro" id="IPR042614">
    <property type="entry name" value="UBCD4_UBA"/>
</dbReference>
<evidence type="ECO:0000256" key="2">
    <source>
        <dbReference type="ARBA" id="ARBA00022679"/>
    </source>
</evidence>
<dbReference type="CDD" id="cd23800">
    <property type="entry name" value="UBCc_UBE2K"/>
    <property type="match status" value="1"/>
</dbReference>
<dbReference type="OrthoDB" id="9993688at2759"/>
<evidence type="ECO:0000259" key="9">
    <source>
        <dbReference type="PROSITE" id="PS50127"/>
    </source>
</evidence>
<dbReference type="FunFam" id="1.10.8.10:FF:000010">
    <property type="entry name" value="Putative ubiquitin-conjugating enzyme e2 k"/>
    <property type="match status" value="1"/>
</dbReference>
<dbReference type="InterPro" id="IPR015940">
    <property type="entry name" value="UBA"/>
</dbReference>
<gene>
    <name evidence="10" type="ORF">AWZ03_014445</name>
</gene>
<dbReference type="SMART" id="SM00212">
    <property type="entry name" value="UBCc"/>
    <property type="match status" value="1"/>
</dbReference>
<dbReference type="OMA" id="WTNLRGE"/>
<comment type="caution">
    <text evidence="10">The sequence shown here is derived from an EMBL/GenBank/DDBJ whole genome shotgun (WGS) entry which is preliminary data.</text>
</comment>
<evidence type="ECO:0000256" key="6">
    <source>
        <dbReference type="ARBA" id="ARBA00030012"/>
    </source>
</evidence>
<evidence type="ECO:0000259" key="8">
    <source>
        <dbReference type="PROSITE" id="PS50030"/>
    </source>
</evidence>
<dbReference type="PROSITE" id="PS50030">
    <property type="entry name" value="UBA"/>
    <property type="match status" value="1"/>
</dbReference>
<organism evidence="10 11">
    <name type="scientific">Drosophila navojoa</name>
    <name type="common">Fruit fly</name>
    <dbReference type="NCBI Taxonomy" id="7232"/>
    <lineage>
        <taxon>Eukaryota</taxon>
        <taxon>Metazoa</taxon>
        <taxon>Ecdysozoa</taxon>
        <taxon>Arthropoda</taxon>
        <taxon>Hexapoda</taxon>
        <taxon>Insecta</taxon>
        <taxon>Pterygota</taxon>
        <taxon>Neoptera</taxon>
        <taxon>Endopterygota</taxon>
        <taxon>Diptera</taxon>
        <taxon>Brachycera</taxon>
        <taxon>Muscomorpha</taxon>
        <taxon>Ephydroidea</taxon>
        <taxon>Drosophilidae</taxon>
        <taxon>Drosophila</taxon>
    </lineage>
</organism>
<evidence type="ECO:0000256" key="7">
    <source>
        <dbReference type="ARBA" id="ARBA00031729"/>
    </source>
</evidence>
<keyword evidence="11" id="KW-1185">Reference proteome</keyword>
<dbReference type="EMBL" id="LSRL02001340">
    <property type="protein sequence ID" value="TDG39133.1"/>
    <property type="molecule type" value="Genomic_DNA"/>
</dbReference>
<feature type="domain" description="UBC core" evidence="9">
    <location>
        <begin position="4"/>
        <end position="154"/>
    </location>
</feature>
<evidence type="ECO:0000256" key="3">
    <source>
        <dbReference type="ARBA" id="ARBA00022741"/>
    </source>
</evidence>
<dbReference type="InterPro" id="IPR009060">
    <property type="entry name" value="UBA-like_sf"/>
</dbReference>
<dbReference type="Gene3D" id="1.10.8.10">
    <property type="entry name" value="DNA helicase RuvA subunit, C-terminal domain"/>
    <property type="match status" value="1"/>
</dbReference>
<dbReference type="AlphaFoldDB" id="A0A484ARY1"/>
<dbReference type="EC" id="2.3.2.23" evidence="1"/>
<keyword evidence="4" id="KW-0833">Ubl conjugation pathway</keyword>
<dbReference type="SUPFAM" id="SSF54495">
    <property type="entry name" value="UBC-like"/>
    <property type="match status" value="1"/>
</dbReference>
<dbReference type="CDD" id="cd14391">
    <property type="entry name" value="UBA_II_E2_UBCD4"/>
    <property type="match status" value="1"/>
</dbReference>
<keyword evidence="3" id="KW-0547">Nucleotide-binding</keyword>
<dbReference type="Proteomes" id="UP000295192">
    <property type="component" value="Unassembled WGS sequence"/>
</dbReference>
<dbReference type="SUPFAM" id="SSF46934">
    <property type="entry name" value="UBA-like"/>
    <property type="match status" value="1"/>
</dbReference>
<name>A0A484ARY1_DRONA</name>
<evidence type="ECO:0000256" key="4">
    <source>
        <dbReference type="ARBA" id="ARBA00022786"/>
    </source>
</evidence>
<dbReference type="SMART" id="SM00165">
    <property type="entry name" value="UBA"/>
    <property type="match status" value="1"/>
</dbReference>
<keyword evidence="5" id="KW-0067">ATP-binding</keyword>
<evidence type="ECO:0000313" key="11">
    <source>
        <dbReference type="Proteomes" id="UP000295192"/>
    </source>
</evidence>
<dbReference type="FunFam" id="3.10.110.10:FF:000021">
    <property type="entry name" value="Putative ubiquitin-conjugating enzyme e2 k"/>
    <property type="match status" value="1"/>
</dbReference>
<keyword evidence="2" id="KW-0808">Transferase</keyword>
<sequence>MANMSVLRIKRELGEVMRGDEIVQGMIKIELVNDSWTNLRGEIAGPKDTPYEGGKFALEIKVPETYPFSPPKVRFTTRVWHPNISTATGTICRDILKDNWAAAMTLRTVLLSLQALLSTAQPDDPQDAFIAYQYKVKPDMFQLTAEHWTNVYAGGPHVSIECNTKVQCLKEMGTDEHEARTLLSKENWNLERAIERLFR</sequence>
<dbReference type="PANTHER" id="PTHR24068">
    <property type="entry name" value="UBIQUITIN-CONJUGATING ENZYME E2"/>
    <property type="match status" value="1"/>
</dbReference>
<evidence type="ECO:0000313" key="10">
    <source>
        <dbReference type="EMBL" id="TDG39133.1"/>
    </source>
</evidence>
<dbReference type="GO" id="GO:0061631">
    <property type="term" value="F:ubiquitin conjugating enzyme activity"/>
    <property type="evidence" value="ECO:0007669"/>
    <property type="project" value="UniProtKB-EC"/>
</dbReference>
<evidence type="ECO:0000256" key="5">
    <source>
        <dbReference type="ARBA" id="ARBA00022840"/>
    </source>
</evidence>
<accession>A0A484ARY1</accession>
<dbReference type="InterPro" id="IPR016135">
    <property type="entry name" value="UBQ-conjugating_enzyme/RWD"/>
</dbReference>
<dbReference type="Pfam" id="PF00179">
    <property type="entry name" value="UQ_con"/>
    <property type="match status" value="1"/>
</dbReference>